<evidence type="ECO:0000313" key="3">
    <source>
        <dbReference type="Proteomes" id="UP001187415"/>
    </source>
</evidence>
<protein>
    <submittedName>
        <fullName evidence="2">Uncharacterized protein</fullName>
    </submittedName>
</protein>
<dbReference type="EMBL" id="JAUPFM010000016">
    <property type="protein sequence ID" value="KAK2826275.1"/>
    <property type="molecule type" value="Genomic_DNA"/>
</dbReference>
<reference evidence="2" key="1">
    <citation type="submission" date="2023-07" db="EMBL/GenBank/DDBJ databases">
        <title>Chromosome-level Genome Assembly of Striped Snakehead (Channa striata).</title>
        <authorList>
            <person name="Liu H."/>
        </authorList>
    </citation>
    <scope>NUCLEOTIDE SEQUENCE</scope>
    <source>
        <strain evidence="2">Gz</strain>
        <tissue evidence="2">Muscle</tissue>
    </source>
</reference>
<feature type="compositionally biased region" description="Gly residues" evidence="1">
    <location>
        <begin position="22"/>
        <end position="39"/>
    </location>
</feature>
<organism evidence="2 3">
    <name type="scientific">Channa striata</name>
    <name type="common">Snakehead murrel</name>
    <name type="synonym">Ophicephalus striatus</name>
    <dbReference type="NCBI Taxonomy" id="64152"/>
    <lineage>
        <taxon>Eukaryota</taxon>
        <taxon>Metazoa</taxon>
        <taxon>Chordata</taxon>
        <taxon>Craniata</taxon>
        <taxon>Vertebrata</taxon>
        <taxon>Euteleostomi</taxon>
        <taxon>Actinopterygii</taxon>
        <taxon>Neopterygii</taxon>
        <taxon>Teleostei</taxon>
        <taxon>Neoteleostei</taxon>
        <taxon>Acanthomorphata</taxon>
        <taxon>Anabantaria</taxon>
        <taxon>Anabantiformes</taxon>
        <taxon>Channoidei</taxon>
        <taxon>Channidae</taxon>
        <taxon>Channa</taxon>
    </lineage>
</organism>
<sequence length="126" mass="13024">MAVSRQRAHSVTTLRGQARGQGQPGGGSGEKGTQGGLSLGKGRDGAGKSTRPLANEQQTPGGFSDYLTHCVHFWEGDHLDPSSLFGLSSHPGQQAPGQTCSNRWEAVNVTAAHSSTPGLSLADVKC</sequence>
<evidence type="ECO:0000313" key="2">
    <source>
        <dbReference type="EMBL" id="KAK2826275.1"/>
    </source>
</evidence>
<comment type="caution">
    <text evidence="2">The sequence shown here is derived from an EMBL/GenBank/DDBJ whole genome shotgun (WGS) entry which is preliminary data.</text>
</comment>
<evidence type="ECO:0000256" key="1">
    <source>
        <dbReference type="SAM" id="MobiDB-lite"/>
    </source>
</evidence>
<accession>A0AA88M030</accession>
<dbReference type="Proteomes" id="UP001187415">
    <property type="component" value="Unassembled WGS sequence"/>
</dbReference>
<feature type="region of interest" description="Disordered" evidence="1">
    <location>
        <begin position="1"/>
        <end position="61"/>
    </location>
</feature>
<name>A0AA88M030_CHASR</name>
<gene>
    <name evidence="2" type="ORF">Q5P01_020489</name>
</gene>
<dbReference type="AlphaFoldDB" id="A0AA88M030"/>
<proteinExistence type="predicted"/>
<keyword evidence="3" id="KW-1185">Reference proteome</keyword>